<evidence type="ECO:0000256" key="5">
    <source>
        <dbReference type="ARBA" id="ARBA00022989"/>
    </source>
</evidence>
<dbReference type="GO" id="GO:0009272">
    <property type="term" value="P:fungal-type cell wall biogenesis"/>
    <property type="evidence" value="ECO:0007669"/>
    <property type="project" value="TreeGrafter"/>
</dbReference>
<keyword evidence="12" id="KW-1185">Reference proteome</keyword>
<evidence type="ECO:0000256" key="2">
    <source>
        <dbReference type="ARBA" id="ARBA00010642"/>
    </source>
</evidence>
<organism evidence="11 12">
    <name type="scientific">Grifola frondosa</name>
    <name type="common">Maitake</name>
    <name type="synonym">Polyporus frondosus</name>
    <dbReference type="NCBI Taxonomy" id="5627"/>
    <lineage>
        <taxon>Eukaryota</taxon>
        <taxon>Fungi</taxon>
        <taxon>Dikarya</taxon>
        <taxon>Basidiomycota</taxon>
        <taxon>Agaricomycotina</taxon>
        <taxon>Agaricomycetes</taxon>
        <taxon>Polyporales</taxon>
        <taxon>Grifolaceae</taxon>
        <taxon>Grifola</taxon>
    </lineage>
</organism>
<evidence type="ECO:0000256" key="1">
    <source>
        <dbReference type="ARBA" id="ARBA00004141"/>
    </source>
</evidence>
<feature type="transmembrane region" description="Helical" evidence="8">
    <location>
        <begin position="414"/>
        <end position="437"/>
    </location>
</feature>
<keyword evidence="3 8" id="KW-0812">Transmembrane</keyword>
<dbReference type="Pfam" id="PF14558">
    <property type="entry name" value="TRP_N"/>
    <property type="match status" value="1"/>
</dbReference>
<gene>
    <name evidence="11" type="primary">FLC3</name>
    <name evidence="11" type="ORF">A0H81_11876</name>
</gene>
<sequence length="757" mass="81724">MFFSVARLRPLLPSFLLLLLPFAHAHQDSIFTSSVSYCAPPESILIEQFDVAYFPANSSIVFNVSAASVSHINVTASLLVNVYGMAPFNISIDLCSLFGGGLCPLPVYNFTGADTISLPSSLDLTSHIPGIAYKIPDLEAFAQLMLMEVGTGDVKACVQSTLSNGWSAHQYAVEWTTASMALVALASAIWHSIVGGPLALAPIRLLDILYLFQTIAVSGLLSLNYPSVYRAYALNFAWAIGLFSAVPTSPIQESINRMRHMTGGDLANATSGGAVPLVNRKLSPYNDVSYLVPQSLLNEAAALPRINFVNLAAVAGNSSAAVARSTSELLVGGNVATVTQESDNVLQAGVPIFTNFIGIATANAFMTIFLITLILLAIVLASLGLGYLTVLGLGRTHWAKERPGFHRFKADYPAFARAWGLRIALLCSLPVLTFAFYQWTLKDSWLSILLRVRPPPTVLQALLDPDSPPSLSVVPLTAPYQPHRVYYIIALITALLVKALVIAFAKPHGLVQAIIFLVLEVLLFGALVVMKPYRTRRADVFMGFLVLVRLVCSGLLIAFAESLGVAAIPRVVIGIVTAVIFSVTVLIVFANVLVNLGLWRLVRRLLPCGRRRRAGEEALSSHASGSSSDSVAEKGESGKEKKAPGKDEESVTITTDPPQYYYRPGNPSPPTSASLTPVSPESHQPSMYSTSTETTLGEPLPRRWSLQYSRPPSVSESSPQTPFYLRGRPCRPHHPPQGTHCPHNDTAGISRRLCRPQ</sequence>
<comment type="caution">
    <text evidence="11">The sequence shown here is derived from an EMBL/GenBank/DDBJ whole genome shotgun (WGS) entry which is preliminary data.</text>
</comment>
<dbReference type="InterPro" id="IPR010308">
    <property type="entry name" value="TRP_C"/>
</dbReference>
<dbReference type="Proteomes" id="UP000092993">
    <property type="component" value="Unassembled WGS sequence"/>
</dbReference>
<dbReference type="OMA" id="KSYWWIF"/>
<dbReference type="Pfam" id="PF06011">
    <property type="entry name" value="TRP"/>
    <property type="match status" value="2"/>
</dbReference>
<dbReference type="PANTHER" id="PTHR31145:SF2">
    <property type="entry name" value="FLAVIN CARRIER PROTEIN 2"/>
    <property type="match status" value="1"/>
</dbReference>
<feature type="transmembrane region" description="Helical" evidence="8">
    <location>
        <begin position="180"/>
        <end position="201"/>
    </location>
</feature>
<dbReference type="EMBL" id="LUGG01000022">
    <property type="protein sequence ID" value="OBZ68112.1"/>
    <property type="molecule type" value="Genomic_DNA"/>
</dbReference>
<protein>
    <submittedName>
        <fullName evidence="11">Putative flavin carrier protein 3</fullName>
    </submittedName>
</protein>
<evidence type="ECO:0000259" key="10">
    <source>
        <dbReference type="SMART" id="SM01320"/>
    </source>
</evidence>
<dbReference type="GO" id="GO:0055085">
    <property type="term" value="P:transmembrane transport"/>
    <property type="evidence" value="ECO:0007669"/>
    <property type="project" value="TreeGrafter"/>
</dbReference>
<feature type="domain" description="ML-like" evidence="10">
    <location>
        <begin position="28"/>
        <end position="169"/>
    </location>
</feature>
<dbReference type="InterPro" id="IPR032800">
    <property type="entry name" value="TRP_N"/>
</dbReference>
<feature type="compositionally biased region" description="Polar residues" evidence="7">
    <location>
        <begin position="706"/>
        <end position="721"/>
    </location>
</feature>
<feature type="compositionally biased region" description="Low complexity" evidence="7">
    <location>
        <begin position="617"/>
        <end position="630"/>
    </location>
</feature>
<feature type="transmembrane region" description="Helical" evidence="8">
    <location>
        <begin position="485"/>
        <end position="504"/>
    </location>
</feature>
<dbReference type="GO" id="GO:0016020">
    <property type="term" value="C:membrane"/>
    <property type="evidence" value="ECO:0007669"/>
    <property type="project" value="UniProtKB-SubCell"/>
</dbReference>
<proteinExistence type="inferred from homology"/>
<dbReference type="STRING" id="5627.A0A1C7LTY2"/>
<keyword evidence="6 8" id="KW-0472">Membrane</keyword>
<feature type="transmembrane region" description="Helical" evidence="8">
    <location>
        <begin position="510"/>
        <end position="529"/>
    </location>
</feature>
<evidence type="ECO:0000256" key="8">
    <source>
        <dbReference type="SAM" id="Phobius"/>
    </source>
</evidence>
<keyword evidence="5 8" id="KW-1133">Transmembrane helix</keyword>
<comment type="similarity">
    <text evidence="2">Belongs to the transient receptor potential (TRP) ion channel family.</text>
</comment>
<keyword evidence="4 9" id="KW-0732">Signal</keyword>
<feature type="transmembrane region" description="Helical" evidence="8">
    <location>
        <begin position="541"/>
        <end position="560"/>
    </location>
</feature>
<feature type="chain" id="PRO_5008888765" evidence="9">
    <location>
        <begin position="26"/>
        <end position="757"/>
    </location>
</feature>
<feature type="region of interest" description="Disordered" evidence="7">
    <location>
        <begin position="616"/>
        <end position="757"/>
    </location>
</feature>
<dbReference type="SMART" id="SM01320">
    <property type="entry name" value="TRP_N"/>
    <property type="match status" value="1"/>
</dbReference>
<comment type="subcellular location">
    <subcellularLocation>
        <location evidence="1">Membrane</location>
        <topology evidence="1">Multi-pass membrane protein</topology>
    </subcellularLocation>
</comment>
<feature type="signal peptide" evidence="9">
    <location>
        <begin position="1"/>
        <end position="25"/>
    </location>
</feature>
<dbReference type="PANTHER" id="PTHR31145">
    <property type="entry name" value="INTEGRAL MEMBRANE PROTEIN (AFU_ORTHOLOGUE AFUA_7G01610)"/>
    <property type="match status" value="1"/>
</dbReference>
<evidence type="ECO:0000256" key="4">
    <source>
        <dbReference type="ARBA" id="ARBA00022729"/>
    </source>
</evidence>
<feature type="compositionally biased region" description="Basic and acidic residues" evidence="7">
    <location>
        <begin position="631"/>
        <end position="649"/>
    </location>
</feature>
<reference evidence="11 12" key="1">
    <citation type="submission" date="2016-03" db="EMBL/GenBank/DDBJ databases">
        <title>Whole genome sequencing of Grifola frondosa 9006-11.</title>
        <authorList>
            <person name="Min B."/>
            <person name="Park H."/>
            <person name="Kim J.-G."/>
            <person name="Cho H."/>
            <person name="Oh Y.-L."/>
            <person name="Kong W.-S."/>
            <person name="Choi I.-G."/>
        </authorList>
    </citation>
    <scope>NUCLEOTIDE SEQUENCE [LARGE SCALE GENOMIC DNA]</scope>
    <source>
        <strain evidence="11 12">9006-11</strain>
    </source>
</reference>
<dbReference type="AlphaFoldDB" id="A0A1C7LTY2"/>
<evidence type="ECO:0000256" key="7">
    <source>
        <dbReference type="SAM" id="MobiDB-lite"/>
    </source>
</evidence>
<feature type="compositionally biased region" description="Polar residues" evidence="7">
    <location>
        <begin position="671"/>
        <end position="695"/>
    </location>
</feature>
<feature type="transmembrane region" description="Helical" evidence="8">
    <location>
        <begin position="231"/>
        <end position="251"/>
    </location>
</feature>
<dbReference type="OrthoDB" id="2115177at2759"/>
<feature type="transmembrane region" description="Helical" evidence="8">
    <location>
        <begin position="368"/>
        <end position="394"/>
    </location>
</feature>
<accession>A0A1C7LTY2</accession>
<name>A0A1C7LTY2_GRIFR</name>
<evidence type="ECO:0000313" key="11">
    <source>
        <dbReference type="EMBL" id="OBZ68112.1"/>
    </source>
</evidence>
<dbReference type="InterPro" id="IPR040241">
    <property type="entry name" value="TRP_Flc/Pkd2-like"/>
</dbReference>
<evidence type="ECO:0000256" key="3">
    <source>
        <dbReference type="ARBA" id="ARBA00022692"/>
    </source>
</evidence>
<evidence type="ECO:0000256" key="6">
    <source>
        <dbReference type="ARBA" id="ARBA00023136"/>
    </source>
</evidence>
<feature type="transmembrane region" description="Helical" evidence="8">
    <location>
        <begin position="572"/>
        <end position="602"/>
    </location>
</feature>
<evidence type="ECO:0000313" key="12">
    <source>
        <dbReference type="Proteomes" id="UP000092993"/>
    </source>
</evidence>
<evidence type="ECO:0000256" key="9">
    <source>
        <dbReference type="SAM" id="SignalP"/>
    </source>
</evidence>